<dbReference type="AlphaFoldDB" id="A0A7J7P8J3"/>
<keyword evidence="1" id="KW-0472">Membrane</keyword>
<evidence type="ECO:0000313" key="2">
    <source>
        <dbReference type="EMBL" id="KAF6175781.1"/>
    </source>
</evidence>
<keyword evidence="1" id="KW-0812">Transmembrane</keyword>
<protein>
    <submittedName>
        <fullName evidence="2">Uncharacterized protein</fullName>
    </submittedName>
</protein>
<sequence length="53" mass="6142">VFFDERLICTKIKYPRGFFCIFLLGASHLFKGFYNGLMTLPILGFVTTFEVMV</sequence>
<keyword evidence="3" id="KW-1185">Reference proteome</keyword>
<dbReference type="EMBL" id="JACGCM010000146">
    <property type="protein sequence ID" value="KAF6175781.1"/>
    <property type="molecule type" value="Genomic_DNA"/>
</dbReference>
<accession>A0A7J7P8J3</accession>
<organism evidence="2 3">
    <name type="scientific">Kingdonia uniflora</name>
    <dbReference type="NCBI Taxonomy" id="39325"/>
    <lineage>
        <taxon>Eukaryota</taxon>
        <taxon>Viridiplantae</taxon>
        <taxon>Streptophyta</taxon>
        <taxon>Embryophyta</taxon>
        <taxon>Tracheophyta</taxon>
        <taxon>Spermatophyta</taxon>
        <taxon>Magnoliopsida</taxon>
        <taxon>Ranunculales</taxon>
        <taxon>Circaeasteraceae</taxon>
        <taxon>Kingdonia</taxon>
    </lineage>
</organism>
<feature type="non-terminal residue" evidence="2">
    <location>
        <position position="53"/>
    </location>
</feature>
<keyword evidence="1" id="KW-1133">Transmembrane helix</keyword>
<feature type="transmembrane region" description="Helical" evidence="1">
    <location>
        <begin position="32"/>
        <end position="52"/>
    </location>
</feature>
<evidence type="ECO:0000256" key="1">
    <source>
        <dbReference type="SAM" id="Phobius"/>
    </source>
</evidence>
<proteinExistence type="predicted"/>
<gene>
    <name evidence="2" type="ORF">GIB67_035908</name>
</gene>
<comment type="caution">
    <text evidence="2">The sequence shown here is derived from an EMBL/GenBank/DDBJ whole genome shotgun (WGS) entry which is preliminary data.</text>
</comment>
<name>A0A7J7P8J3_9MAGN</name>
<dbReference type="Proteomes" id="UP000541444">
    <property type="component" value="Unassembled WGS sequence"/>
</dbReference>
<evidence type="ECO:0000313" key="3">
    <source>
        <dbReference type="Proteomes" id="UP000541444"/>
    </source>
</evidence>
<reference evidence="2 3" key="1">
    <citation type="journal article" date="2020" name="IScience">
        <title>Genome Sequencing of the Endangered Kingdonia uniflora (Circaeasteraceae, Ranunculales) Reveals Potential Mechanisms of Evolutionary Specialization.</title>
        <authorList>
            <person name="Sun Y."/>
            <person name="Deng T."/>
            <person name="Zhang A."/>
            <person name="Moore M.J."/>
            <person name="Landis J.B."/>
            <person name="Lin N."/>
            <person name="Zhang H."/>
            <person name="Zhang X."/>
            <person name="Huang J."/>
            <person name="Zhang X."/>
            <person name="Sun H."/>
            <person name="Wang H."/>
        </authorList>
    </citation>
    <scope>NUCLEOTIDE SEQUENCE [LARGE SCALE GENOMIC DNA]</scope>
    <source>
        <strain evidence="2">TB1705</strain>
        <tissue evidence="2">Leaf</tissue>
    </source>
</reference>